<name>A0A4Q7ZNS8_9ACTN</name>
<keyword evidence="1" id="KW-0732">Signal</keyword>
<organism evidence="2 3">
    <name type="scientific">Krasilnikovia cinnamomea</name>
    <dbReference type="NCBI Taxonomy" id="349313"/>
    <lineage>
        <taxon>Bacteria</taxon>
        <taxon>Bacillati</taxon>
        <taxon>Actinomycetota</taxon>
        <taxon>Actinomycetes</taxon>
        <taxon>Micromonosporales</taxon>
        <taxon>Micromonosporaceae</taxon>
        <taxon>Krasilnikovia</taxon>
    </lineage>
</organism>
<keyword evidence="3" id="KW-1185">Reference proteome</keyword>
<evidence type="ECO:0000256" key="1">
    <source>
        <dbReference type="SAM" id="SignalP"/>
    </source>
</evidence>
<dbReference type="AlphaFoldDB" id="A0A4Q7ZNS8"/>
<sequence>MLRVKKILVAAAAALAMLTVTGCDDATTDTATAGGDNAPCDLVEAAEVAAILGETPEPQRNGANPGGQLCLWDRADDKQSLWLQQLAPRSNPEQHLNGYGWTAEGFTRWADSDAEPVDGLGDKAIYEAKDQLGGGGKAFALSVLHHGERVFVLELHVKGSDGSEADATLDKLRPVAAKIVERH</sequence>
<feature type="chain" id="PRO_5039091394" description="DUF3558 domain-containing protein" evidence="1">
    <location>
        <begin position="23"/>
        <end position="183"/>
    </location>
</feature>
<evidence type="ECO:0008006" key="4">
    <source>
        <dbReference type="Google" id="ProtNLM"/>
    </source>
</evidence>
<evidence type="ECO:0000313" key="2">
    <source>
        <dbReference type="EMBL" id="RZU52344.1"/>
    </source>
</evidence>
<reference evidence="2 3" key="1">
    <citation type="submission" date="2019-02" db="EMBL/GenBank/DDBJ databases">
        <title>Sequencing the genomes of 1000 actinobacteria strains.</title>
        <authorList>
            <person name="Klenk H.-P."/>
        </authorList>
    </citation>
    <scope>NUCLEOTIDE SEQUENCE [LARGE SCALE GENOMIC DNA]</scope>
    <source>
        <strain evidence="2 3">DSM 45162</strain>
    </source>
</reference>
<protein>
    <recommendedName>
        <fullName evidence="4">DUF3558 domain-containing protein</fullName>
    </recommendedName>
</protein>
<dbReference type="Proteomes" id="UP000292564">
    <property type="component" value="Unassembled WGS sequence"/>
</dbReference>
<dbReference type="EMBL" id="SHKY01000001">
    <property type="protein sequence ID" value="RZU52344.1"/>
    <property type="molecule type" value="Genomic_DNA"/>
</dbReference>
<accession>A0A4Q7ZNS8</accession>
<comment type="caution">
    <text evidence="2">The sequence shown here is derived from an EMBL/GenBank/DDBJ whole genome shotgun (WGS) entry which is preliminary data.</text>
</comment>
<gene>
    <name evidence="2" type="ORF">EV385_4202</name>
</gene>
<proteinExistence type="predicted"/>
<dbReference type="PROSITE" id="PS51257">
    <property type="entry name" value="PROKAR_LIPOPROTEIN"/>
    <property type="match status" value="1"/>
</dbReference>
<feature type="signal peptide" evidence="1">
    <location>
        <begin position="1"/>
        <end position="22"/>
    </location>
</feature>
<evidence type="ECO:0000313" key="3">
    <source>
        <dbReference type="Proteomes" id="UP000292564"/>
    </source>
</evidence>